<comment type="catalytic activity">
    <reaction evidence="16">
        <text>Endonucleolytic cleavage of single-stranded RNA in A- and U-rich regions.</text>
        <dbReference type="EC" id="3.1.26.12"/>
    </reaction>
</comment>
<evidence type="ECO:0000256" key="8">
    <source>
        <dbReference type="ARBA" id="ARBA00022723"/>
    </source>
</evidence>
<feature type="compositionally biased region" description="Polar residues" evidence="17">
    <location>
        <begin position="798"/>
        <end position="811"/>
    </location>
</feature>
<keyword evidence="6 16" id="KW-0819">tRNA processing</keyword>
<dbReference type="KEGG" id="hmi:soil367_06490"/>
<evidence type="ECO:0000256" key="9">
    <source>
        <dbReference type="ARBA" id="ARBA00022730"/>
    </source>
</evidence>
<keyword evidence="4 16" id="KW-0997">Cell inner membrane</keyword>
<dbReference type="NCBIfam" id="NF008074">
    <property type="entry name" value="PRK10811.1"/>
    <property type="match status" value="1"/>
</dbReference>
<evidence type="ECO:0000256" key="4">
    <source>
        <dbReference type="ARBA" id="ARBA00022519"/>
    </source>
</evidence>
<dbReference type="InterPro" id="IPR048583">
    <property type="entry name" value="RNase_E_G_thioredoxin-like"/>
</dbReference>
<organism evidence="19 20">
    <name type="scientific">Hydrocarboniclastica marina</name>
    <dbReference type="NCBI Taxonomy" id="2259620"/>
    <lineage>
        <taxon>Bacteria</taxon>
        <taxon>Pseudomonadati</taxon>
        <taxon>Pseudomonadota</taxon>
        <taxon>Gammaproteobacteria</taxon>
        <taxon>Alteromonadales</taxon>
        <taxon>Alteromonadaceae</taxon>
        <taxon>Hydrocarboniclastica</taxon>
    </lineage>
</organism>
<feature type="compositionally biased region" description="Basic and acidic residues" evidence="17">
    <location>
        <begin position="638"/>
        <end position="647"/>
    </location>
</feature>
<dbReference type="InterPro" id="IPR004659">
    <property type="entry name" value="RNase_E/G"/>
</dbReference>
<keyword evidence="15 16" id="KW-0472">Membrane</keyword>
<evidence type="ECO:0000256" key="3">
    <source>
        <dbReference type="ARBA" id="ARBA00022490"/>
    </source>
</evidence>
<evidence type="ECO:0000256" key="10">
    <source>
        <dbReference type="ARBA" id="ARBA00022759"/>
    </source>
</evidence>
<comment type="function">
    <text evidence="16">Endoribonuclease that plays a central role in RNA processing and decay. Required for the maturation of 5S and 16S rRNAs and the majority of tRNAs. Also involved in the degradation of most mRNAs.</text>
</comment>
<evidence type="ECO:0000256" key="14">
    <source>
        <dbReference type="ARBA" id="ARBA00022884"/>
    </source>
</evidence>
<evidence type="ECO:0000256" key="13">
    <source>
        <dbReference type="ARBA" id="ARBA00022842"/>
    </source>
</evidence>
<feature type="compositionally biased region" description="Polar residues" evidence="17">
    <location>
        <begin position="713"/>
        <end position="725"/>
    </location>
</feature>
<keyword evidence="9 16" id="KW-0699">rRNA-binding</keyword>
<keyword evidence="5 16" id="KW-0698">rRNA processing</keyword>
<dbReference type="FunFam" id="2.40.50.140:FF:000040">
    <property type="entry name" value="Ribonuclease E"/>
    <property type="match status" value="1"/>
</dbReference>
<comment type="cofactor">
    <cofactor evidence="16">
        <name>Mg(2+)</name>
        <dbReference type="ChEBI" id="CHEBI:18420"/>
    </cofactor>
    <text evidence="16">Binds 1 Mg(2+) ion per subunit.</text>
</comment>
<keyword evidence="11 16" id="KW-0378">Hydrolase</keyword>
<feature type="region of interest" description="Disordered" evidence="17">
    <location>
        <begin position="580"/>
        <end position="1135"/>
    </location>
</feature>
<feature type="compositionally biased region" description="Low complexity" evidence="17">
    <location>
        <begin position="832"/>
        <end position="848"/>
    </location>
</feature>
<gene>
    <name evidence="16" type="primary">rne</name>
    <name evidence="19" type="ORF">soil367_06490</name>
</gene>
<feature type="region of interest" description="Disordered" evidence="17">
    <location>
        <begin position="530"/>
        <end position="561"/>
    </location>
</feature>
<dbReference type="SMART" id="SM00316">
    <property type="entry name" value="S1"/>
    <property type="match status" value="1"/>
</dbReference>
<dbReference type="PANTHER" id="PTHR30001:SF1">
    <property type="entry name" value="RIBONUCLEASE E_G-LIKE PROTEIN, CHLOROPLASTIC"/>
    <property type="match status" value="1"/>
</dbReference>
<feature type="compositionally biased region" description="Basic and acidic residues" evidence="17">
    <location>
        <begin position="654"/>
        <end position="694"/>
    </location>
</feature>
<evidence type="ECO:0000256" key="1">
    <source>
        <dbReference type="ARBA" id="ARBA00005663"/>
    </source>
</evidence>
<evidence type="ECO:0000256" key="12">
    <source>
        <dbReference type="ARBA" id="ARBA00022833"/>
    </source>
</evidence>
<dbReference type="GO" id="GO:0005737">
    <property type="term" value="C:cytoplasm"/>
    <property type="evidence" value="ECO:0007669"/>
    <property type="project" value="UniProtKB-SubCell"/>
</dbReference>
<keyword evidence="7 16" id="KW-0540">Nuclease</keyword>
<comment type="similarity">
    <text evidence="16">Belongs to the RNase E/G family. RNase E subfamily.</text>
</comment>
<accession>A0A4P7XG41</accession>
<keyword evidence="8 16" id="KW-0479">Metal-binding</keyword>
<dbReference type="Pfam" id="PF00575">
    <property type="entry name" value="S1"/>
    <property type="match status" value="1"/>
</dbReference>
<dbReference type="Gene3D" id="2.40.50.140">
    <property type="entry name" value="Nucleic acid-binding proteins"/>
    <property type="match status" value="1"/>
</dbReference>
<dbReference type="GO" id="GO:0008995">
    <property type="term" value="F:ribonuclease E activity"/>
    <property type="evidence" value="ECO:0007669"/>
    <property type="project" value="UniProtKB-EC"/>
</dbReference>
<sequence length="1135" mass="122895">MKRMLINATHHEELRVALVDGQRLFDLDIESSTREQKKSNIYKGRITRIEPSLEAAFVDYGADRHGFLPLKEIAREYFKKSPAQIEGKVNIKEVLDEGTEVIVQVDKEERGNKGAALTTFISLAGRYLVLMPNNARAGGISRRIEGDERIELKNAMADVNVPKQMGVIVRTAGIGRTSEELQWDLDYLAQFWDAITNAAEARKAPFLIYQESNVIIRAVRDYLRQDIAEVLIDSPQVHEEVLNFVRAVMPTFEAKIKLYQDDIPLFSRYQIEAQIETAFQREVKLPSGGSIVIDPTEALVSIDINSSRATKGGDIEETALQTNLEAADEIARQLRLRDMGGLIVIDFIDMTPSKNQREVEQRVRNALELDRARVQVGKISRFGLLEMSRQRLRPSLSETRSEVCPRCNGQGTIRSIESLALSIMRLMFEEASKDKTGEVRALVPVTVATFMLNEKRKQINDIESRQKVKVQIIPVASMETPHFEVQRLRDDDSDVQQQRNSYEVAMEHAEEAITEPVTVREVVREEAAIKSVPPAAPAPTPKAPPAATAAQNTLPVPRAPGEEGLLKRISRRIAAFFHGSDQQAGLPHARSTGSSAQTPPPSQHAGRPRGGEADDRQKTSSGARPDAGQRRQSQPAGPREEDNDRGNRRNRGQRRNERGSGNRARNPEAKDNRPRSDAAKGPDKAKNVEPEASRSETPARPGADQKSPDQGRDQGTSQGNDQSKPAGQGGEPRKRQRPRRSRNRDGSPAEGQPRRRERVNTSNEAGTSGDDAPERNRDPEVVSGSADTKPPAVKVDQGQATDKTASASATPAAQDKREGTSASNAKHEVADEAGSAPAAGGPVANADVQPETAALPKSKANSSVNSRDAEAVSAPDVVEDKSTGSPASDQPAVAGQPAEESVSEQKKSEKAVPQQPDSGPQTTSSSPAGSGGDAGPVRESADNENDQGDASKPDSASKGRSGQRRPSRGRKSQARPSSAPEAAATTTEEESVGAAPSKEKAAAQGESEPTEKPKAEKPTPAAPKAEISKVESSNSDNSKSATAKTESSKSQNEEPKSPKQENVKKESAHAESDPTPATPPAPASQQAVDVASETPALASNGRAYNDPREIRRRQREAQKADADKLPQSDKSTDPS</sequence>
<dbReference type="Gene3D" id="3.40.1260.20">
    <property type="entry name" value="Ribonuclease E, catalytic domain"/>
    <property type="match status" value="1"/>
</dbReference>
<feature type="compositionally biased region" description="Low complexity" evidence="17">
    <location>
        <begin position="1038"/>
        <end position="1050"/>
    </location>
</feature>
<feature type="binding site" evidence="16">
    <location>
        <position position="346"/>
    </location>
    <ligand>
        <name>Mg(2+)</name>
        <dbReference type="ChEBI" id="CHEBI:18420"/>
        <note>catalytic</note>
    </ligand>
</feature>
<dbReference type="GO" id="GO:0006402">
    <property type="term" value="P:mRNA catabolic process"/>
    <property type="evidence" value="ECO:0007669"/>
    <property type="project" value="UniProtKB-UniRule"/>
</dbReference>
<dbReference type="CDD" id="cd04453">
    <property type="entry name" value="S1_RNase_E"/>
    <property type="match status" value="1"/>
</dbReference>
<dbReference type="GO" id="GO:0019843">
    <property type="term" value="F:rRNA binding"/>
    <property type="evidence" value="ECO:0007669"/>
    <property type="project" value="UniProtKB-KW"/>
</dbReference>
<feature type="compositionally biased region" description="Basic and acidic residues" evidence="17">
    <location>
        <begin position="1105"/>
        <end position="1135"/>
    </location>
</feature>
<dbReference type="GO" id="GO:0006364">
    <property type="term" value="P:rRNA processing"/>
    <property type="evidence" value="ECO:0007669"/>
    <property type="project" value="UniProtKB-UniRule"/>
</dbReference>
<feature type="compositionally biased region" description="Pro residues" evidence="17">
    <location>
        <begin position="534"/>
        <end position="544"/>
    </location>
</feature>
<dbReference type="OrthoDB" id="9804278at2"/>
<keyword evidence="2 16" id="KW-1003">Cell membrane</keyword>
<feature type="compositionally biased region" description="Low complexity" evidence="17">
    <location>
        <begin position="918"/>
        <end position="928"/>
    </location>
</feature>
<keyword evidence="16" id="KW-0820">tRNA-binding</keyword>
<dbReference type="GO" id="GO:0000049">
    <property type="term" value="F:tRNA binding"/>
    <property type="evidence" value="ECO:0007669"/>
    <property type="project" value="UniProtKB-KW"/>
</dbReference>
<dbReference type="AlphaFoldDB" id="A0A4P7XG41"/>
<dbReference type="EMBL" id="CP031093">
    <property type="protein sequence ID" value="QCF25593.1"/>
    <property type="molecule type" value="Genomic_DNA"/>
</dbReference>
<evidence type="ECO:0000313" key="20">
    <source>
        <dbReference type="Proteomes" id="UP000298049"/>
    </source>
</evidence>
<dbReference type="Pfam" id="PF20833">
    <property type="entry name" value="RNase_E_G_Thio"/>
    <property type="match status" value="1"/>
</dbReference>
<name>A0A4P7XG41_9ALTE</name>
<evidence type="ECO:0000256" key="17">
    <source>
        <dbReference type="SAM" id="MobiDB-lite"/>
    </source>
</evidence>
<evidence type="ECO:0000256" key="5">
    <source>
        <dbReference type="ARBA" id="ARBA00022552"/>
    </source>
</evidence>
<dbReference type="Pfam" id="PF10150">
    <property type="entry name" value="RNase_E_G"/>
    <property type="match status" value="1"/>
</dbReference>
<comment type="subcellular location">
    <subcellularLocation>
        <location evidence="16">Cytoplasm</location>
    </subcellularLocation>
    <subcellularLocation>
        <location evidence="16">Cell inner membrane</location>
        <topology evidence="16">Peripheral membrane protein</topology>
        <orientation evidence="16">Cytoplasmic side</orientation>
    </subcellularLocation>
</comment>
<keyword evidence="10 16" id="KW-0255">Endonuclease</keyword>
<feature type="binding site" evidence="16">
    <location>
        <position position="303"/>
    </location>
    <ligand>
        <name>Mg(2+)</name>
        <dbReference type="ChEBI" id="CHEBI:18420"/>
        <note>catalytic</note>
    </ligand>
</feature>
<keyword evidence="12 16" id="KW-0862">Zinc</keyword>
<feature type="compositionally biased region" description="Basic residues" evidence="17">
    <location>
        <begin position="961"/>
        <end position="973"/>
    </location>
</feature>
<protein>
    <recommendedName>
        <fullName evidence="16">Ribonuclease E</fullName>
        <shortName evidence="16">RNase E</shortName>
        <ecNumber evidence="16">3.1.26.12</ecNumber>
    </recommendedName>
</protein>
<feature type="compositionally biased region" description="Basic and acidic residues" evidence="17">
    <location>
        <begin position="814"/>
        <end position="830"/>
    </location>
</feature>
<dbReference type="GO" id="GO:0008033">
    <property type="term" value="P:tRNA processing"/>
    <property type="evidence" value="ECO:0007669"/>
    <property type="project" value="UniProtKB-UniRule"/>
</dbReference>
<dbReference type="InterPro" id="IPR028878">
    <property type="entry name" value="RNase_E"/>
</dbReference>
<feature type="binding site" evidence="16">
    <location>
        <position position="404"/>
    </location>
    <ligand>
        <name>Zn(2+)</name>
        <dbReference type="ChEBI" id="CHEBI:29105"/>
        <note>ligand shared between dimeric partners</note>
    </ligand>
</feature>
<comment type="subunit">
    <text evidence="16">Component of the RNA degradosome, which is a multiprotein complex involved in RNA processing and mRNA degradation. Within the RNA degradosome, RNase E assembles into a homotetramer formed by a dimer of dimers.</text>
</comment>
<dbReference type="PANTHER" id="PTHR30001">
    <property type="entry name" value="RIBONUCLEASE"/>
    <property type="match status" value="1"/>
</dbReference>
<dbReference type="PROSITE" id="PS50126">
    <property type="entry name" value="S1"/>
    <property type="match status" value="1"/>
</dbReference>
<feature type="domain" description="S1 motif" evidence="18">
    <location>
        <begin position="39"/>
        <end position="120"/>
    </location>
</feature>
<feature type="compositionally biased region" description="Basic and acidic residues" evidence="17">
    <location>
        <begin position="609"/>
        <end position="618"/>
    </location>
</feature>
<keyword evidence="13 16" id="KW-0460">Magnesium</keyword>
<evidence type="ECO:0000256" key="15">
    <source>
        <dbReference type="ARBA" id="ARBA00023136"/>
    </source>
</evidence>
<reference evidence="19 20" key="1">
    <citation type="submission" date="2018-07" db="EMBL/GenBank/DDBJ databases">
        <title>Marsedoiliclastica nanhaica gen. nov. sp. nov., a novel marine hydrocarbonoclastic bacterium isolated from an in-situ enriched hydrocarbon-degrading consortium in deep-sea sediment.</title>
        <authorList>
            <person name="Dong C."/>
            <person name="Ma T."/>
            <person name="Liu R."/>
            <person name="Shao Z."/>
        </authorList>
    </citation>
    <scope>NUCLEOTIDE SEQUENCE [LARGE SCALE GENOMIC DNA]</scope>
    <source>
        <strain evidence="20">soil36-7</strain>
    </source>
</reference>
<dbReference type="SUPFAM" id="SSF50249">
    <property type="entry name" value="Nucleic acid-binding proteins"/>
    <property type="match status" value="1"/>
</dbReference>
<evidence type="ECO:0000256" key="6">
    <source>
        <dbReference type="ARBA" id="ARBA00022694"/>
    </source>
</evidence>
<dbReference type="RefSeq" id="WP_136548030.1">
    <property type="nucleotide sequence ID" value="NZ_CP031093.1"/>
</dbReference>
<feature type="compositionally biased region" description="Basic and acidic residues" evidence="17">
    <location>
        <begin position="1051"/>
        <end position="1072"/>
    </location>
</feature>
<dbReference type="InterPro" id="IPR003029">
    <property type="entry name" value="S1_domain"/>
</dbReference>
<keyword evidence="20" id="KW-1185">Reference proteome</keyword>
<evidence type="ECO:0000256" key="11">
    <source>
        <dbReference type="ARBA" id="ARBA00022801"/>
    </source>
</evidence>
<feature type="binding site" evidence="16">
    <location>
        <position position="407"/>
    </location>
    <ligand>
        <name>Zn(2+)</name>
        <dbReference type="ChEBI" id="CHEBI:29105"/>
        <note>ligand shared between dimeric partners</note>
    </ligand>
</feature>
<dbReference type="InterPro" id="IPR019307">
    <property type="entry name" value="RNA-bd_AU-1/RNase_E/G"/>
</dbReference>
<comment type="similarity">
    <text evidence="1">Belongs to the RNase E/G family. RNase G subfamily.</text>
</comment>
<dbReference type="GO" id="GO:0009898">
    <property type="term" value="C:cytoplasmic side of plasma membrane"/>
    <property type="evidence" value="ECO:0007669"/>
    <property type="project" value="UniProtKB-UniRule"/>
</dbReference>
<dbReference type="GO" id="GO:0008270">
    <property type="term" value="F:zinc ion binding"/>
    <property type="evidence" value="ECO:0007669"/>
    <property type="project" value="UniProtKB-UniRule"/>
</dbReference>
<keyword evidence="14 16" id="KW-0694">RNA-binding</keyword>
<dbReference type="EC" id="3.1.26.12" evidence="16"/>
<evidence type="ECO:0000259" key="18">
    <source>
        <dbReference type="PROSITE" id="PS50126"/>
    </source>
</evidence>
<proteinExistence type="inferred from homology"/>
<keyword evidence="3 16" id="KW-0963">Cytoplasm</keyword>
<evidence type="ECO:0000256" key="16">
    <source>
        <dbReference type="HAMAP-Rule" id="MF_00970"/>
    </source>
</evidence>
<dbReference type="GO" id="GO:0000287">
    <property type="term" value="F:magnesium ion binding"/>
    <property type="evidence" value="ECO:0007669"/>
    <property type="project" value="UniProtKB-UniRule"/>
</dbReference>
<dbReference type="HAMAP" id="MF_00970">
    <property type="entry name" value="RNase_E"/>
    <property type="match status" value="1"/>
</dbReference>
<feature type="compositionally biased region" description="Low complexity" evidence="17">
    <location>
        <begin position="976"/>
        <end position="986"/>
    </location>
</feature>
<evidence type="ECO:0000313" key="19">
    <source>
        <dbReference type="EMBL" id="QCF25593.1"/>
    </source>
</evidence>
<comment type="cofactor">
    <cofactor evidence="16">
        <name>Zn(2+)</name>
        <dbReference type="ChEBI" id="CHEBI:29105"/>
    </cofactor>
    <text evidence="16">Binds 2 Zn(2+) ions per homotetramer.</text>
</comment>
<evidence type="ECO:0000256" key="7">
    <source>
        <dbReference type="ARBA" id="ARBA00022722"/>
    </source>
</evidence>
<dbReference type="InterPro" id="IPR012340">
    <property type="entry name" value="NA-bd_OB-fold"/>
</dbReference>
<evidence type="ECO:0000256" key="2">
    <source>
        <dbReference type="ARBA" id="ARBA00022475"/>
    </source>
</evidence>
<dbReference type="Proteomes" id="UP000298049">
    <property type="component" value="Chromosome"/>
</dbReference>
<feature type="region of interest" description="Required for zinc-mediated homotetramerization and catalytic activity" evidence="16">
    <location>
        <begin position="404"/>
        <end position="407"/>
    </location>
</feature>
<dbReference type="NCBIfam" id="TIGR00757">
    <property type="entry name" value="RNaseEG"/>
    <property type="match status" value="1"/>
</dbReference>